<evidence type="ECO:0000313" key="4">
    <source>
        <dbReference type="EMBL" id="CAB4593182.1"/>
    </source>
</evidence>
<evidence type="ECO:0000256" key="2">
    <source>
        <dbReference type="ARBA" id="ARBA00023186"/>
    </source>
</evidence>
<evidence type="ECO:0000313" key="5">
    <source>
        <dbReference type="EMBL" id="CAB5059348.1"/>
    </source>
</evidence>
<dbReference type="GO" id="GO:0006457">
    <property type="term" value="P:protein folding"/>
    <property type="evidence" value="ECO:0007669"/>
    <property type="project" value="InterPro"/>
</dbReference>
<dbReference type="SUPFAM" id="SSF58014">
    <property type="entry name" value="Coiled-coil domain of nucleotide exchange factor GrpE"/>
    <property type="match status" value="1"/>
</dbReference>
<dbReference type="Gene3D" id="3.90.20.20">
    <property type="match status" value="1"/>
</dbReference>
<gene>
    <name evidence="4" type="ORF">UFOPK1826_00175</name>
    <name evidence="5" type="ORF">UFOPK4345_00171</name>
</gene>
<feature type="compositionally biased region" description="Acidic residues" evidence="3">
    <location>
        <begin position="1"/>
        <end position="11"/>
    </location>
</feature>
<dbReference type="HAMAP" id="MF_01151">
    <property type="entry name" value="GrpE"/>
    <property type="match status" value="1"/>
</dbReference>
<dbReference type="GO" id="GO:0000774">
    <property type="term" value="F:adenyl-nucleotide exchange factor activity"/>
    <property type="evidence" value="ECO:0007669"/>
    <property type="project" value="InterPro"/>
</dbReference>
<proteinExistence type="inferred from homology"/>
<organism evidence="4">
    <name type="scientific">freshwater metagenome</name>
    <dbReference type="NCBI Taxonomy" id="449393"/>
    <lineage>
        <taxon>unclassified sequences</taxon>
        <taxon>metagenomes</taxon>
        <taxon>ecological metagenomes</taxon>
    </lineage>
</organism>
<dbReference type="AlphaFoldDB" id="A0A6J6FVP8"/>
<name>A0A6J6FVP8_9ZZZZ</name>
<sequence length="168" mass="18789">MDEEFADEISEVSDQQEVVTPSEELSIESLVEQLTKERDEFKDMALRVQAEFENYRKRSAVQQVDEVDRNTGRLVESLLAVLDACEAAVAHDLNGVEPILSSLTSVLNKQGLEVLELQNTVFDPSLAEAVVHEPAETENSETIVTEVLRTGYRWKGRVLRAAMVKVKG</sequence>
<dbReference type="GO" id="GO:0042803">
    <property type="term" value="F:protein homodimerization activity"/>
    <property type="evidence" value="ECO:0007669"/>
    <property type="project" value="InterPro"/>
</dbReference>
<dbReference type="PANTHER" id="PTHR21237">
    <property type="entry name" value="GRPE PROTEIN"/>
    <property type="match status" value="1"/>
</dbReference>
<dbReference type="CDD" id="cd00446">
    <property type="entry name" value="GrpE"/>
    <property type="match status" value="1"/>
</dbReference>
<reference evidence="4" key="1">
    <citation type="submission" date="2020-05" db="EMBL/GenBank/DDBJ databases">
        <authorList>
            <person name="Chiriac C."/>
            <person name="Salcher M."/>
            <person name="Ghai R."/>
            <person name="Kavagutti S V."/>
        </authorList>
    </citation>
    <scope>NUCLEOTIDE SEQUENCE</scope>
</reference>
<evidence type="ECO:0000256" key="1">
    <source>
        <dbReference type="ARBA" id="ARBA00009054"/>
    </source>
</evidence>
<dbReference type="PRINTS" id="PR00773">
    <property type="entry name" value="GRPEPROTEIN"/>
</dbReference>
<accession>A0A6J6FVP8</accession>
<comment type="similarity">
    <text evidence="1">Belongs to the GrpE family.</text>
</comment>
<keyword evidence="2" id="KW-0143">Chaperone</keyword>
<dbReference type="InterPro" id="IPR009012">
    <property type="entry name" value="GrpE_head"/>
</dbReference>
<dbReference type="InterPro" id="IPR013805">
    <property type="entry name" value="GrpE_CC"/>
</dbReference>
<dbReference type="Gene3D" id="2.30.22.10">
    <property type="entry name" value="Head domain of nucleotide exchange factor GrpE"/>
    <property type="match status" value="1"/>
</dbReference>
<dbReference type="EMBL" id="CAFBQV010000013">
    <property type="protein sequence ID" value="CAB5059348.1"/>
    <property type="molecule type" value="Genomic_DNA"/>
</dbReference>
<dbReference type="PANTHER" id="PTHR21237:SF23">
    <property type="entry name" value="GRPE PROTEIN HOMOLOG, MITOCHONDRIAL"/>
    <property type="match status" value="1"/>
</dbReference>
<dbReference type="GO" id="GO:0051087">
    <property type="term" value="F:protein-folding chaperone binding"/>
    <property type="evidence" value="ECO:0007669"/>
    <property type="project" value="InterPro"/>
</dbReference>
<evidence type="ECO:0000256" key="3">
    <source>
        <dbReference type="SAM" id="MobiDB-lite"/>
    </source>
</evidence>
<dbReference type="InterPro" id="IPR000740">
    <property type="entry name" value="GrpE"/>
</dbReference>
<dbReference type="GO" id="GO:0051082">
    <property type="term" value="F:unfolded protein binding"/>
    <property type="evidence" value="ECO:0007669"/>
    <property type="project" value="TreeGrafter"/>
</dbReference>
<protein>
    <submittedName>
        <fullName evidence="4">Unannotated protein</fullName>
    </submittedName>
</protein>
<dbReference type="EMBL" id="CAEZUN010000014">
    <property type="protein sequence ID" value="CAB4593182.1"/>
    <property type="molecule type" value="Genomic_DNA"/>
</dbReference>
<feature type="region of interest" description="Disordered" evidence="3">
    <location>
        <begin position="1"/>
        <end position="23"/>
    </location>
</feature>
<dbReference type="PROSITE" id="PS01071">
    <property type="entry name" value="GRPE"/>
    <property type="match status" value="1"/>
</dbReference>
<dbReference type="Pfam" id="PF01025">
    <property type="entry name" value="GrpE"/>
    <property type="match status" value="1"/>
</dbReference>
<dbReference type="SUPFAM" id="SSF51064">
    <property type="entry name" value="Head domain of nucleotide exchange factor GrpE"/>
    <property type="match status" value="1"/>
</dbReference>